<evidence type="ECO:0000256" key="12">
    <source>
        <dbReference type="ARBA" id="ARBA00023180"/>
    </source>
</evidence>
<feature type="compositionally biased region" description="Basic and acidic residues" evidence="15">
    <location>
        <begin position="406"/>
        <end position="417"/>
    </location>
</feature>
<gene>
    <name evidence="17" type="ORF">GDO81_001132</name>
</gene>
<dbReference type="InterPro" id="IPR046347">
    <property type="entry name" value="bZIP_sf"/>
</dbReference>
<feature type="region of interest" description="Disordered" evidence="15">
    <location>
        <begin position="70"/>
        <end position="101"/>
    </location>
</feature>
<dbReference type="GO" id="GO:0005789">
    <property type="term" value="C:endoplasmic reticulum membrane"/>
    <property type="evidence" value="ECO:0007669"/>
    <property type="project" value="UniProtKB-SubCell"/>
</dbReference>
<dbReference type="PANTHER" id="PTHR45996">
    <property type="entry name" value="AGAP001464-PB"/>
    <property type="match status" value="1"/>
</dbReference>
<evidence type="ECO:0000256" key="13">
    <source>
        <dbReference type="ARBA" id="ARBA00023242"/>
    </source>
</evidence>
<evidence type="ECO:0000256" key="14">
    <source>
        <dbReference type="SAM" id="Coils"/>
    </source>
</evidence>
<evidence type="ECO:0000256" key="10">
    <source>
        <dbReference type="ARBA" id="ARBA00023159"/>
    </source>
</evidence>
<dbReference type="EMBL" id="WNYA01000001">
    <property type="protein sequence ID" value="KAG8594260.1"/>
    <property type="molecule type" value="Genomic_DNA"/>
</dbReference>
<feature type="compositionally biased region" description="Polar residues" evidence="15">
    <location>
        <begin position="84"/>
        <end position="97"/>
    </location>
</feature>
<dbReference type="GO" id="GO:0000981">
    <property type="term" value="F:DNA-binding transcription factor activity, RNA polymerase II-specific"/>
    <property type="evidence" value="ECO:0007669"/>
    <property type="project" value="TreeGrafter"/>
</dbReference>
<evidence type="ECO:0000259" key="16">
    <source>
        <dbReference type="PROSITE" id="PS50217"/>
    </source>
</evidence>
<feature type="compositionally biased region" description="Polar residues" evidence="15">
    <location>
        <begin position="378"/>
        <end position="400"/>
    </location>
</feature>
<keyword evidence="7" id="KW-0805">Transcription regulation</keyword>
<feature type="region of interest" description="Disordered" evidence="15">
    <location>
        <begin position="378"/>
        <end position="417"/>
    </location>
</feature>
<comment type="caution">
    <text evidence="17">The sequence shown here is derived from an EMBL/GenBank/DDBJ whole genome shotgun (WGS) entry which is preliminary data.</text>
</comment>
<dbReference type="GO" id="GO:0005634">
    <property type="term" value="C:nucleus"/>
    <property type="evidence" value="ECO:0007669"/>
    <property type="project" value="TreeGrafter"/>
</dbReference>
<evidence type="ECO:0000256" key="8">
    <source>
        <dbReference type="ARBA" id="ARBA00023125"/>
    </source>
</evidence>
<dbReference type="PANTHER" id="PTHR45996:SF1">
    <property type="entry name" value="CYCLIC AMP-RESPONSIVE ELEMENT-BINDING PROTEIN 3-LIKE PROTEIN 3"/>
    <property type="match status" value="1"/>
</dbReference>
<keyword evidence="3" id="KW-0812">Transmembrane</keyword>
<comment type="subcellular location">
    <subcellularLocation>
        <location evidence="1">Endoplasmic reticulum membrane</location>
        <topology evidence="1">Single-pass type II membrane protein</topology>
    </subcellularLocation>
</comment>
<dbReference type="InterPro" id="IPR051381">
    <property type="entry name" value="CREB_ATF_subfamily"/>
</dbReference>
<dbReference type="PROSITE" id="PS50217">
    <property type="entry name" value="BZIP"/>
    <property type="match status" value="1"/>
</dbReference>
<sequence>MDMEVKIQDSSAFNQPGIHSLELLDLLFDGEDGILRDEYQPAEHFRTCETNSASKNDEELLSFLLAPADSSSESNLWSPAASDSGLSEDNQSDQQDSPVHYHFTDLGHMHNQMDSKNQNVSIYLDEPSDLWTAQLYDEENLKTQHLGIDTANSLTVKDLLLSNNFDLQPSLSSNSRNSGTCGELVLTEDEKKLLSKEGIILPPQLPLTKYEERILKKIRRKIRNKQSAQESRKKKKEYMEGLETRMSACTAQNQELQRKVLLLEKHNMSLLEQLRKLQALVSQTAGKTAQTGTCVAVLLLSFSLIIFPSMSQFAKDKSKEGDDFQAVRVFSRSLHNEASTRVLHFQHETQEATHWGSPGSQTPKSEIKSLRKYLDKATSSKAQQLPEEQSTEVKNQTRQVNGEHVPLMDDSREGILHGSEDDYVAPHIMARVSLKEPFKQESEL</sequence>
<keyword evidence="12" id="KW-0325">Glycoprotein</keyword>
<keyword evidence="5" id="KW-0735">Signal-anchor</keyword>
<name>A0AAV7DA20_ENGPU</name>
<evidence type="ECO:0000313" key="18">
    <source>
        <dbReference type="Proteomes" id="UP000824782"/>
    </source>
</evidence>
<dbReference type="SUPFAM" id="SSF57959">
    <property type="entry name" value="Leucine zipper domain"/>
    <property type="match status" value="1"/>
</dbReference>
<keyword evidence="14" id="KW-0175">Coiled coil</keyword>
<keyword evidence="18" id="KW-1185">Reference proteome</keyword>
<dbReference type="Pfam" id="PF00170">
    <property type="entry name" value="bZIP_1"/>
    <property type="match status" value="1"/>
</dbReference>
<keyword evidence="11" id="KW-0804">Transcription</keyword>
<dbReference type="CDD" id="cd14689">
    <property type="entry name" value="bZIP_CREB3"/>
    <property type="match status" value="1"/>
</dbReference>
<evidence type="ECO:0000256" key="11">
    <source>
        <dbReference type="ARBA" id="ARBA00023163"/>
    </source>
</evidence>
<evidence type="ECO:0000256" key="6">
    <source>
        <dbReference type="ARBA" id="ARBA00022989"/>
    </source>
</evidence>
<dbReference type="Gene3D" id="1.20.5.170">
    <property type="match status" value="1"/>
</dbReference>
<dbReference type="PROSITE" id="PS00036">
    <property type="entry name" value="BZIP_BASIC"/>
    <property type="match status" value="1"/>
</dbReference>
<proteinExistence type="inferred from homology"/>
<dbReference type="SMART" id="SM00338">
    <property type="entry name" value="BRLZ"/>
    <property type="match status" value="1"/>
</dbReference>
<evidence type="ECO:0000256" key="1">
    <source>
        <dbReference type="ARBA" id="ARBA00004648"/>
    </source>
</evidence>
<dbReference type="GO" id="GO:0000978">
    <property type="term" value="F:RNA polymerase II cis-regulatory region sequence-specific DNA binding"/>
    <property type="evidence" value="ECO:0007669"/>
    <property type="project" value="TreeGrafter"/>
</dbReference>
<feature type="domain" description="BZIP" evidence="16">
    <location>
        <begin position="214"/>
        <end position="277"/>
    </location>
</feature>
<evidence type="ECO:0000256" key="7">
    <source>
        <dbReference type="ARBA" id="ARBA00023015"/>
    </source>
</evidence>
<evidence type="ECO:0000313" key="17">
    <source>
        <dbReference type="EMBL" id="KAG8594260.1"/>
    </source>
</evidence>
<keyword evidence="10" id="KW-0010">Activator</keyword>
<evidence type="ECO:0000256" key="15">
    <source>
        <dbReference type="SAM" id="MobiDB-lite"/>
    </source>
</evidence>
<keyword evidence="6" id="KW-1133">Transmembrane helix</keyword>
<keyword evidence="9" id="KW-0472">Membrane</keyword>
<evidence type="ECO:0000256" key="4">
    <source>
        <dbReference type="ARBA" id="ARBA00022824"/>
    </source>
</evidence>
<reference evidence="17" key="1">
    <citation type="thesis" date="2020" institute="ProQuest LLC" country="789 East Eisenhower Parkway, Ann Arbor, MI, USA">
        <title>Comparative Genomics and Chromosome Evolution.</title>
        <authorList>
            <person name="Mudd A.B."/>
        </authorList>
    </citation>
    <scope>NUCLEOTIDE SEQUENCE</scope>
    <source>
        <strain evidence="17">237g6f4</strain>
        <tissue evidence="17">Blood</tissue>
    </source>
</reference>
<dbReference type="InterPro" id="IPR004827">
    <property type="entry name" value="bZIP"/>
</dbReference>
<evidence type="ECO:0000256" key="5">
    <source>
        <dbReference type="ARBA" id="ARBA00022968"/>
    </source>
</evidence>
<organism evidence="17 18">
    <name type="scientific">Engystomops pustulosus</name>
    <name type="common">Tungara frog</name>
    <name type="synonym">Physalaemus pustulosus</name>
    <dbReference type="NCBI Taxonomy" id="76066"/>
    <lineage>
        <taxon>Eukaryota</taxon>
        <taxon>Metazoa</taxon>
        <taxon>Chordata</taxon>
        <taxon>Craniata</taxon>
        <taxon>Vertebrata</taxon>
        <taxon>Euteleostomi</taxon>
        <taxon>Amphibia</taxon>
        <taxon>Batrachia</taxon>
        <taxon>Anura</taxon>
        <taxon>Neobatrachia</taxon>
        <taxon>Hyloidea</taxon>
        <taxon>Leptodactylidae</taxon>
        <taxon>Leiuperinae</taxon>
        <taxon>Engystomops</taxon>
    </lineage>
</organism>
<dbReference type="AlphaFoldDB" id="A0AAV7DA20"/>
<keyword evidence="13" id="KW-0539">Nucleus</keyword>
<comment type="similarity">
    <text evidence="2">Belongs to the bZIP family. ATF subfamily.</text>
</comment>
<accession>A0AAV7DA20</accession>
<protein>
    <recommendedName>
        <fullName evidence="16">BZIP domain-containing protein</fullName>
    </recommendedName>
</protein>
<evidence type="ECO:0000256" key="3">
    <source>
        <dbReference type="ARBA" id="ARBA00022692"/>
    </source>
</evidence>
<dbReference type="Proteomes" id="UP000824782">
    <property type="component" value="Unassembled WGS sequence"/>
</dbReference>
<keyword evidence="4" id="KW-0256">Endoplasmic reticulum</keyword>
<dbReference type="FunFam" id="1.20.5.170:FF:000042">
    <property type="entry name" value="Cyclic AMP-responsive element-binding protein 3-like protein 3"/>
    <property type="match status" value="1"/>
</dbReference>
<feature type="coiled-coil region" evidence="14">
    <location>
        <begin position="239"/>
        <end position="273"/>
    </location>
</feature>
<evidence type="ECO:0000256" key="2">
    <source>
        <dbReference type="ARBA" id="ARBA00009050"/>
    </source>
</evidence>
<evidence type="ECO:0000256" key="9">
    <source>
        <dbReference type="ARBA" id="ARBA00023136"/>
    </source>
</evidence>
<keyword evidence="8" id="KW-0238">DNA-binding</keyword>